<dbReference type="RefSeq" id="WP_234938282.1">
    <property type="nucleotide sequence ID" value="NZ_JAGIOP010000002.1"/>
</dbReference>
<dbReference type="EMBL" id="JAGIOP010000002">
    <property type="protein sequence ID" value="MBP2456027.1"/>
    <property type="molecule type" value="Genomic_DNA"/>
</dbReference>
<protein>
    <submittedName>
        <fullName evidence="4">Deazaflavin-dependent oxidoreductase (Nitroreductase family)</fullName>
    </submittedName>
</protein>
<dbReference type="NCBIfam" id="TIGR00026">
    <property type="entry name" value="hi_GC_TIGR00026"/>
    <property type="match status" value="1"/>
</dbReference>
<accession>A0ABS5A2T6</accession>
<reference evidence="4 5" key="1">
    <citation type="submission" date="2021-03" db="EMBL/GenBank/DDBJ databases">
        <title>Sequencing the genomes of 1000 actinobacteria strains.</title>
        <authorList>
            <person name="Klenk H.-P."/>
        </authorList>
    </citation>
    <scope>NUCLEOTIDE SEQUENCE [LARGE SCALE GENOMIC DNA]</scope>
    <source>
        <strain evidence="4 5">DSM 46713</strain>
    </source>
</reference>
<evidence type="ECO:0000313" key="4">
    <source>
        <dbReference type="EMBL" id="MBP2456027.1"/>
    </source>
</evidence>
<dbReference type="Gene3D" id="2.30.110.10">
    <property type="entry name" value="Electron Transport, Fmn-binding Protein, Chain A"/>
    <property type="match status" value="1"/>
</dbReference>
<comment type="caution">
    <text evidence="4">The sequence shown here is derived from an EMBL/GenBank/DDBJ whole genome shotgun (WGS) entry which is preliminary data.</text>
</comment>
<feature type="region of interest" description="Disordered" evidence="3">
    <location>
        <begin position="1"/>
        <end position="23"/>
    </location>
</feature>
<evidence type="ECO:0000256" key="3">
    <source>
        <dbReference type="SAM" id="MobiDB-lite"/>
    </source>
</evidence>
<comment type="catalytic activity">
    <reaction evidence="2">
        <text>oxidized coenzyme F420-(gamma-L-Glu)(n) + a quinol + H(+) = reduced coenzyme F420-(gamma-L-Glu)(n) + a quinone</text>
        <dbReference type="Rhea" id="RHEA:39663"/>
        <dbReference type="Rhea" id="RHEA-COMP:12939"/>
        <dbReference type="Rhea" id="RHEA-COMP:14378"/>
        <dbReference type="ChEBI" id="CHEBI:15378"/>
        <dbReference type="ChEBI" id="CHEBI:24646"/>
        <dbReference type="ChEBI" id="CHEBI:132124"/>
        <dbReference type="ChEBI" id="CHEBI:133980"/>
        <dbReference type="ChEBI" id="CHEBI:139511"/>
    </reaction>
</comment>
<evidence type="ECO:0000256" key="2">
    <source>
        <dbReference type="ARBA" id="ARBA00049106"/>
    </source>
</evidence>
<dbReference type="PANTHER" id="PTHR39428">
    <property type="entry name" value="F420H(2)-DEPENDENT QUINONE REDUCTASE RV1261C"/>
    <property type="match status" value="1"/>
</dbReference>
<proteinExistence type="inferred from homology"/>
<dbReference type="Proteomes" id="UP000694460">
    <property type="component" value="Unassembled WGS sequence"/>
</dbReference>
<dbReference type="InterPro" id="IPR004378">
    <property type="entry name" value="F420H2_quin_Rdtase"/>
</dbReference>
<dbReference type="Pfam" id="PF04075">
    <property type="entry name" value="F420H2_quin_red"/>
    <property type="match status" value="1"/>
</dbReference>
<organism evidence="4 5">
    <name type="scientific">Mycolicibacterium lutetiense</name>
    <dbReference type="NCBI Taxonomy" id="1641992"/>
    <lineage>
        <taxon>Bacteria</taxon>
        <taxon>Bacillati</taxon>
        <taxon>Actinomycetota</taxon>
        <taxon>Actinomycetes</taxon>
        <taxon>Mycobacteriales</taxon>
        <taxon>Mycobacteriaceae</taxon>
        <taxon>Mycolicibacterium</taxon>
    </lineage>
</organism>
<evidence type="ECO:0000256" key="1">
    <source>
        <dbReference type="ARBA" id="ARBA00008710"/>
    </source>
</evidence>
<gene>
    <name evidence="4" type="ORF">JOF57_005940</name>
</gene>
<dbReference type="PANTHER" id="PTHR39428:SF3">
    <property type="entry name" value="DEAZAFLAVIN-DEPENDENT NITROREDUCTASE"/>
    <property type="match status" value="1"/>
</dbReference>
<comment type="similarity">
    <text evidence="1">Belongs to the F420H(2)-dependent quinone reductase family.</text>
</comment>
<dbReference type="InterPro" id="IPR012349">
    <property type="entry name" value="Split_barrel_FMN-bd"/>
</dbReference>
<keyword evidence="5" id="KW-1185">Reference proteome</keyword>
<evidence type="ECO:0000313" key="5">
    <source>
        <dbReference type="Proteomes" id="UP000694460"/>
    </source>
</evidence>
<sequence length="191" mass="21843">MGDSIYGPDRGRSQKRGTHISHHNEWTEADGARAGAIGVVRDRVRAIGHSERAWPVRRITVASDRLLYRLTRGRWTTTSVSRIPSLTLLVTRSNGDRAVVPLQYVSIDSSIYVLGTNWGQPKHPLWTGWLLRNSDCAINVNGRERNCAAVHIEDAAREEIWQRVLHISPYYGQCQDRAHRELRIFRLDPRD</sequence>
<name>A0ABS5A2T6_9MYCO</name>